<evidence type="ECO:0000313" key="1">
    <source>
        <dbReference type="EMBL" id="NML30379.1"/>
    </source>
</evidence>
<organism evidence="1 2">
    <name type="scientific">Paraburkholderia antibiotica</name>
    <dbReference type="NCBI Taxonomy" id="2728839"/>
    <lineage>
        <taxon>Bacteria</taxon>
        <taxon>Pseudomonadati</taxon>
        <taxon>Pseudomonadota</taxon>
        <taxon>Betaproteobacteria</taxon>
        <taxon>Burkholderiales</taxon>
        <taxon>Burkholderiaceae</taxon>
        <taxon>Paraburkholderia</taxon>
    </lineage>
</organism>
<dbReference type="InterPro" id="IPR015813">
    <property type="entry name" value="Pyrv/PenolPyrv_kinase-like_dom"/>
</dbReference>
<dbReference type="PANTHER" id="PTHR42905:SF5">
    <property type="entry name" value="CARBOXYVINYL-CARBOXYPHOSPHONATE PHOSPHORYLMUTASE, CHLOROPLASTIC"/>
    <property type="match status" value="1"/>
</dbReference>
<dbReference type="RefSeq" id="WP_169496643.1">
    <property type="nucleotide sequence ID" value="NZ_JABBFZ010000002.1"/>
</dbReference>
<dbReference type="CDD" id="cd00377">
    <property type="entry name" value="ICL_PEPM"/>
    <property type="match status" value="1"/>
</dbReference>
<dbReference type="SUPFAM" id="SSF51621">
    <property type="entry name" value="Phosphoenolpyruvate/pyruvate domain"/>
    <property type="match status" value="1"/>
</dbReference>
<dbReference type="AlphaFoldDB" id="A0A7X9X349"/>
<gene>
    <name evidence="1" type="ORF">HHL14_05995</name>
</gene>
<proteinExistence type="predicted"/>
<sequence>MTAASALRKRLSDKNIVVVPGGGSPLEMKLIAQAGFEAGYLSGYATSATRYGLPDIGLMALGEIENALAACRRVTELPLIVDCDTGYGDVINVRHTVRVMRDLGAAAVQIEDQVWPKRCGHMDNKIVEPREVALKKLKAAVKAADGSDLLVIARTDARGPHGLDEALERCRMFHDAGADVLFVDGPHSVQELERIGRGLPGPLLANMSETGKTPLLSASELQQLGFAIALFPSSTVRLAVKTIQNFLTHLKQTGDSSEWVPRMASLAETNAALDIDVHRDFEADILKELAQEMEKQA</sequence>
<comment type="caution">
    <text evidence="1">The sequence shown here is derived from an EMBL/GenBank/DDBJ whole genome shotgun (WGS) entry which is preliminary data.</text>
</comment>
<protein>
    <submittedName>
        <fullName evidence="1">Carboxyvinyl-carboxyphosphonate phosphorylmutase</fullName>
    </submittedName>
</protein>
<dbReference type="PROSITE" id="PS00161">
    <property type="entry name" value="ISOCITRATE_LYASE"/>
    <property type="match status" value="1"/>
</dbReference>
<name>A0A7X9X349_9BURK</name>
<dbReference type="InterPro" id="IPR018523">
    <property type="entry name" value="Isocitrate_lyase_ph_CS"/>
</dbReference>
<dbReference type="Pfam" id="PF13714">
    <property type="entry name" value="PEP_mutase"/>
    <property type="match status" value="1"/>
</dbReference>
<dbReference type="PANTHER" id="PTHR42905">
    <property type="entry name" value="PHOSPHOENOLPYRUVATE CARBOXYLASE"/>
    <property type="match status" value="1"/>
</dbReference>
<dbReference type="GO" id="GO:0016833">
    <property type="term" value="F:oxo-acid-lyase activity"/>
    <property type="evidence" value="ECO:0007669"/>
    <property type="project" value="UniProtKB-ARBA"/>
</dbReference>
<dbReference type="InterPro" id="IPR040442">
    <property type="entry name" value="Pyrv_kinase-like_dom_sf"/>
</dbReference>
<dbReference type="EMBL" id="JABBFZ010000002">
    <property type="protein sequence ID" value="NML30379.1"/>
    <property type="molecule type" value="Genomic_DNA"/>
</dbReference>
<reference evidence="1 2" key="1">
    <citation type="submission" date="2020-04" db="EMBL/GenBank/DDBJ databases">
        <title>Paraburkholderia sp. G-4-1-8 isolated from soil.</title>
        <authorList>
            <person name="Dahal R.H."/>
        </authorList>
    </citation>
    <scope>NUCLEOTIDE SEQUENCE [LARGE SCALE GENOMIC DNA]</scope>
    <source>
        <strain evidence="1 2">G-4-1-8</strain>
    </source>
</reference>
<evidence type="ECO:0000313" key="2">
    <source>
        <dbReference type="Proteomes" id="UP000583127"/>
    </source>
</evidence>
<keyword evidence="2" id="KW-1185">Reference proteome</keyword>
<dbReference type="InterPro" id="IPR039556">
    <property type="entry name" value="ICL/PEPM"/>
</dbReference>
<accession>A0A7X9X349</accession>
<dbReference type="Proteomes" id="UP000583127">
    <property type="component" value="Unassembled WGS sequence"/>
</dbReference>
<dbReference type="Gene3D" id="3.20.20.60">
    <property type="entry name" value="Phosphoenolpyruvate-binding domains"/>
    <property type="match status" value="1"/>
</dbReference>